<evidence type="ECO:0000256" key="1">
    <source>
        <dbReference type="SAM" id="Phobius"/>
    </source>
</evidence>
<evidence type="ECO:0000313" key="3">
    <source>
        <dbReference type="Proteomes" id="UP000053776"/>
    </source>
</evidence>
<evidence type="ECO:0008006" key="4">
    <source>
        <dbReference type="Google" id="ProtNLM"/>
    </source>
</evidence>
<keyword evidence="1" id="KW-1133">Transmembrane helix</keyword>
<accession>A0A0J9TKB0</accession>
<feature type="transmembrane region" description="Helical" evidence="1">
    <location>
        <begin position="13"/>
        <end position="30"/>
    </location>
</feature>
<name>A0A0J9TKB0_PLAVI</name>
<dbReference type="Pfam" id="PF12420">
    <property type="entry name" value="DUF3671"/>
    <property type="match status" value="1"/>
</dbReference>
<dbReference type="EMBL" id="KQ234996">
    <property type="protein sequence ID" value="KMZ95212.1"/>
    <property type="molecule type" value="Genomic_DNA"/>
</dbReference>
<gene>
    <name evidence="2" type="ORF">PVMG_05130</name>
</gene>
<proteinExistence type="predicted"/>
<keyword evidence="1" id="KW-0812">Transmembrane</keyword>
<reference evidence="2 3" key="1">
    <citation type="submission" date="2011-08" db="EMBL/GenBank/DDBJ databases">
        <title>The Genome Sequence of Plasmodium vivax Mauritania I.</title>
        <authorList>
            <consortium name="The Broad Institute Genome Sequencing Platform"/>
            <consortium name="The Broad Institute Genome Sequencing Center for Infectious Disease"/>
            <person name="Neafsey D."/>
            <person name="Carlton J."/>
            <person name="Barnwell J."/>
            <person name="Collins W."/>
            <person name="Escalante A."/>
            <person name="Mullikin J."/>
            <person name="Saul A."/>
            <person name="Guigo R."/>
            <person name="Camara F."/>
            <person name="Young S.K."/>
            <person name="Zeng Q."/>
            <person name="Gargeya S."/>
            <person name="Fitzgerald M."/>
            <person name="Haas B."/>
            <person name="Abouelleil A."/>
            <person name="Alvarado L."/>
            <person name="Arachchi H.M."/>
            <person name="Berlin A."/>
            <person name="Brown A."/>
            <person name="Chapman S.B."/>
            <person name="Chen Z."/>
            <person name="Dunbar C."/>
            <person name="Freedman E."/>
            <person name="Gearin G."/>
            <person name="Gellesch M."/>
            <person name="Goldberg J."/>
            <person name="Griggs A."/>
            <person name="Gujja S."/>
            <person name="Heiman D."/>
            <person name="Howarth C."/>
            <person name="Larson L."/>
            <person name="Lui A."/>
            <person name="MacDonald P.J.P."/>
            <person name="Montmayeur A."/>
            <person name="Murphy C."/>
            <person name="Neiman D."/>
            <person name="Pearson M."/>
            <person name="Priest M."/>
            <person name="Roberts A."/>
            <person name="Saif S."/>
            <person name="Shea T."/>
            <person name="Shenoy N."/>
            <person name="Sisk P."/>
            <person name="Stolte C."/>
            <person name="Sykes S."/>
            <person name="Wortman J."/>
            <person name="Nusbaum C."/>
            <person name="Birren B."/>
        </authorList>
    </citation>
    <scope>NUCLEOTIDE SEQUENCE [LARGE SCALE GENOMIC DNA]</scope>
    <source>
        <strain evidence="2 3">Mauritania I</strain>
    </source>
</reference>
<sequence>MIMLMNDNLKENVRFYFLFNIITLVFLIWIHHPYDYKYDFDRALEKKSKPDSIIDIDLKRLLAQNEFKKLLDHSSLSKNLPGYSKFKEIKNEKKISTYGQVKKGKANDLDVYKKEYKNRYSKKKGLAKLDCYFEKKIFDKIEHVHHIAKKFVDDKKSYKKEIYSKYGYILIILGLIPLLGLVIPILFWGPDKGKALINFCRHHNKDKHNGDEDCKHAYIISYDNGESLKALCFANTIILNYLFPILILLIFIYIFIKIVKYELLKSGKSKINR</sequence>
<dbReference type="OrthoDB" id="10327943at2759"/>
<feature type="transmembrane region" description="Helical" evidence="1">
    <location>
        <begin position="237"/>
        <end position="256"/>
    </location>
</feature>
<dbReference type="InterPro" id="IPR022139">
    <property type="entry name" value="Fam-L/Fam-M-like_plasmodium"/>
</dbReference>
<keyword evidence="1" id="KW-0472">Membrane</keyword>
<organism evidence="2 3">
    <name type="scientific">Plasmodium vivax Mauritania I</name>
    <dbReference type="NCBI Taxonomy" id="1035515"/>
    <lineage>
        <taxon>Eukaryota</taxon>
        <taxon>Sar</taxon>
        <taxon>Alveolata</taxon>
        <taxon>Apicomplexa</taxon>
        <taxon>Aconoidasida</taxon>
        <taxon>Haemosporida</taxon>
        <taxon>Plasmodiidae</taxon>
        <taxon>Plasmodium</taxon>
        <taxon>Plasmodium (Plasmodium)</taxon>
    </lineage>
</organism>
<feature type="transmembrane region" description="Helical" evidence="1">
    <location>
        <begin position="166"/>
        <end position="188"/>
    </location>
</feature>
<dbReference type="AlphaFoldDB" id="A0A0J9TKB0"/>
<evidence type="ECO:0000313" key="2">
    <source>
        <dbReference type="EMBL" id="KMZ95212.1"/>
    </source>
</evidence>
<protein>
    <recommendedName>
        <fullName evidence="4">Fam-l protein</fullName>
    </recommendedName>
</protein>
<dbReference type="Proteomes" id="UP000053776">
    <property type="component" value="Unassembled WGS sequence"/>
</dbReference>